<name>A0AB36EI86_AGRTU</name>
<dbReference type="AlphaFoldDB" id="A0AB36EI86"/>
<sequence length="837" mass="87672">MPLNPSPELVFADGPASHPSQPPKPEIRKIFRQIEQIIDAFTSNGGVIYASKAAMDADLARPLSTMAWVLGDVVAANNGIYRKVGASGAGNWLRAGDLPYSFILASNVGAGTPSAIQVTTTIPVSGSSLILLQIAEDYAGEAATVSFNGAAPLTIKTNSGEDVRNLAGGSVVYGVISGGTFRLANDEAIASLIYQARDEAVAAEEGAQLAQAAAETARDIAAGYASDAVSQGNVPIYATAVGVAALIIPEGINAFRTNGYYAAGDGGGRLYYQGDFAAGALRSADGRWWVPADKERRQYTGQIATRCVVPEFASTTNKQIMTRSRHFISEATRSLQLIYPNWYHNGNAEVGVGGTINVTAAIEYPIGVFTRVTWGGSATVAIGDLSNSAPSDPIEVQIPDGGAEIFIRTFQSSATGIVYSGLQDTMRGETADYGDSGVVDATMGGVIPDDGPNAAYLPLAVLGQTTKPSFFIVGDSRESATSFDIPNALSVVGNIARGIAPVCGFINVARGGERLAEFVASHSKRLEVAHYCSHVAIHMGINDFTSGQSSAGALADLNTIKGYFPTHEIWFATVEPVSTSSDGWLTVANQTIDATSNANRIAFNNAIRAGITGAAGYFDIADVLESGRDSGKWRVLPGAALTSDGTHANEAGYNLVEKSGAVRSLPIFRSTAWAPRFATAAEAREGKASNLLLSPASLGTRPAFKVTKGGADQTGILSATSTRVTWSAAVLNDGDHFLIANGNWRPPKGRYRLHGQVYVTAGLVDQAQCSIRIADNSGTAAETLWRASGTSGHTFQVEGIFETDGTNQFELWVNLAGTGDKTISGGVTRTYFEGFAI</sequence>
<evidence type="ECO:0000256" key="1">
    <source>
        <dbReference type="SAM" id="MobiDB-lite"/>
    </source>
</evidence>
<organism evidence="2 3">
    <name type="scientific">Agrobacterium tumefaciens</name>
    <dbReference type="NCBI Taxonomy" id="358"/>
    <lineage>
        <taxon>Bacteria</taxon>
        <taxon>Pseudomonadati</taxon>
        <taxon>Pseudomonadota</taxon>
        <taxon>Alphaproteobacteria</taxon>
        <taxon>Hyphomicrobiales</taxon>
        <taxon>Rhizobiaceae</taxon>
        <taxon>Rhizobium/Agrobacterium group</taxon>
        <taxon>Agrobacterium</taxon>
        <taxon>Agrobacterium tumefaciens complex</taxon>
    </lineage>
</organism>
<evidence type="ECO:0000313" key="3">
    <source>
        <dbReference type="Proteomes" id="UP000093451"/>
    </source>
</evidence>
<protein>
    <recommendedName>
        <fullName evidence="4">SGNH/GDSL hydrolase family protein</fullName>
    </recommendedName>
</protein>
<proteinExistence type="predicted"/>
<dbReference type="EMBL" id="LXKT01000013">
    <property type="protein sequence ID" value="OCJ37794.1"/>
    <property type="molecule type" value="Genomic_DNA"/>
</dbReference>
<dbReference type="SUPFAM" id="SSF52266">
    <property type="entry name" value="SGNH hydrolase"/>
    <property type="match status" value="1"/>
</dbReference>
<gene>
    <name evidence="2" type="ORF">A6U91_06205</name>
</gene>
<accession>A0AB36EI86</accession>
<dbReference type="GO" id="GO:0016788">
    <property type="term" value="F:hydrolase activity, acting on ester bonds"/>
    <property type="evidence" value="ECO:0007669"/>
    <property type="project" value="UniProtKB-ARBA"/>
</dbReference>
<evidence type="ECO:0008006" key="4">
    <source>
        <dbReference type="Google" id="ProtNLM"/>
    </source>
</evidence>
<comment type="caution">
    <text evidence="2">The sequence shown here is derived from an EMBL/GenBank/DDBJ whole genome shotgun (WGS) entry which is preliminary data.</text>
</comment>
<reference evidence="2 3" key="1">
    <citation type="journal article" date="2016" name="PeerJ">
        <title>Gall-ID: tools for genotyping gall-causing phytopathogenic bacteria.</title>
        <authorList>
            <person name="Davis E.W.II."/>
            <person name="Weisberg A.J."/>
            <person name="Tabima J.F."/>
            <person name="Grunwald N.J."/>
            <person name="Chang J.H."/>
        </authorList>
    </citation>
    <scope>NUCLEOTIDE SEQUENCE [LARGE SCALE GENOMIC DNA]</scope>
    <source>
        <strain evidence="2 3">N2/73</strain>
    </source>
</reference>
<dbReference type="InterPro" id="IPR036514">
    <property type="entry name" value="SGNH_hydro_sf"/>
</dbReference>
<dbReference type="Gene3D" id="3.40.50.1110">
    <property type="entry name" value="SGNH hydrolase"/>
    <property type="match status" value="1"/>
</dbReference>
<dbReference type="Proteomes" id="UP000093451">
    <property type="component" value="Unassembled WGS sequence"/>
</dbReference>
<feature type="region of interest" description="Disordered" evidence="1">
    <location>
        <begin position="1"/>
        <end position="24"/>
    </location>
</feature>
<evidence type="ECO:0000313" key="2">
    <source>
        <dbReference type="EMBL" id="OCJ37794.1"/>
    </source>
</evidence>